<evidence type="ECO:0000256" key="2">
    <source>
        <dbReference type="ARBA" id="ARBA00019907"/>
    </source>
</evidence>
<protein>
    <recommendedName>
        <fullName evidence="2 4">NADH-quinone oxidoreductase subunit J</fullName>
        <ecNumber evidence="4">7.1.1.-</ecNumber>
    </recommendedName>
</protein>
<comment type="function">
    <text evidence="4">NDH-1 shuttles electrons from NADH, via FMN and iron-sulfur (Fe-S) centers, to quinones in the respiratory chain. Couples the redox reaction to proton translocation (for every two electrons transferred, four hydrogen ions are translocated across the cytoplasmic membrane), and thus conserves the redox energy in a proton gradient.</text>
</comment>
<keyword evidence="6" id="KW-1185">Reference proteome</keyword>
<sequence length="207" mass="22685">MLIEIVFYCFAALAIFGAWMVVTARNPVKAVLALVFTFVMSAGVWMTTQAEFLALSLIVVYVGAVMVLFLFVVMMLDVDVAALKAGAARYLPIGLLVVLPIVALMIWQVGPEHFGTSLFGHKPVVHGADYSNTKALGELLYTRYVYEFILAAAILLVAMMAAICLAFRGPRSARTQHPGKQVKVQPSERLRVVKMKSEKKTTGKSDE</sequence>
<feature type="transmembrane region" description="Helical" evidence="4">
    <location>
        <begin position="144"/>
        <end position="167"/>
    </location>
</feature>
<reference evidence="5 6" key="1">
    <citation type="submission" date="2019-04" db="EMBL/GenBank/DDBJ databases">
        <title>Complete genome sequencing of Piscirickettsia salmonis strain Psal-009.</title>
        <authorList>
            <person name="Schober I."/>
            <person name="Bunk B."/>
            <person name="Sproer C."/>
            <person name="Carril G.P."/>
            <person name="Riedel T."/>
            <person name="Flores-Herrera P.A."/>
            <person name="Nourdin-Galindo G."/>
            <person name="Marshall S.H."/>
            <person name="Overmann J."/>
        </authorList>
    </citation>
    <scope>NUCLEOTIDE SEQUENCE [LARGE SCALE GENOMIC DNA]</scope>
    <source>
        <strain evidence="5 6">Psal-009</strain>
    </source>
</reference>
<dbReference type="EMBL" id="CP038908">
    <property type="protein sequence ID" value="QGO07329.1"/>
    <property type="molecule type" value="Genomic_DNA"/>
</dbReference>
<keyword evidence="4" id="KW-0472">Membrane</keyword>
<dbReference type="Gene3D" id="1.20.120.1200">
    <property type="entry name" value="NADH-ubiquinone/plastoquinone oxidoreductase chain 6, subunit NuoJ"/>
    <property type="match status" value="1"/>
</dbReference>
<keyword evidence="4" id="KW-0520">NAD</keyword>
<comment type="similarity">
    <text evidence="1 4">Belongs to the complex I subunit 6 family.</text>
</comment>
<evidence type="ECO:0000256" key="3">
    <source>
        <dbReference type="ARBA" id="ARBA00025811"/>
    </source>
</evidence>
<name>A0A9Q6LVG1_PISSA</name>
<dbReference type="InterPro" id="IPR042106">
    <property type="entry name" value="Nuo/plastoQ_OxRdtase_6_NuoJ"/>
</dbReference>
<feature type="transmembrane region" description="Helical" evidence="4">
    <location>
        <begin position="5"/>
        <end position="23"/>
    </location>
</feature>
<comment type="subunit">
    <text evidence="3">Composed of 13 different subunits. Subunits NuoA, H, J, K, L, M, N constitute the membrane sector of the complex.</text>
</comment>
<dbReference type="AlphaFoldDB" id="A0A9Q6LVG1"/>
<organism evidence="5 6">
    <name type="scientific">Piscirickettsia salmonis</name>
    <dbReference type="NCBI Taxonomy" id="1238"/>
    <lineage>
        <taxon>Bacteria</taxon>
        <taxon>Pseudomonadati</taxon>
        <taxon>Pseudomonadota</taxon>
        <taxon>Gammaproteobacteria</taxon>
        <taxon>Thiotrichales</taxon>
        <taxon>Piscirickettsiaceae</taxon>
        <taxon>Piscirickettsia</taxon>
    </lineage>
</organism>
<dbReference type="EC" id="7.1.1.-" evidence="4"/>
<comment type="catalytic activity">
    <reaction evidence="4">
        <text>a quinone + NADH + 5 H(+)(in) = a quinol + NAD(+) + 4 H(+)(out)</text>
        <dbReference type="Rhea" id="RHEA:57888"/>
        <dbReference type="ChEBI" id="CHEBI:15378"/>
        <dbReference type="ChEBI" id="CHEBI:24646"/>
        <dbReference type="ChEBI" id="CHEBI:57540"/>
        <dbReference type="ChEBI" id="CHEBI:57945"/>
        <dbReference type="ChEBI" id="CHEBI:132124"/>
    </reaction>
</comment>
<dbReference type="GO" id="GO:0008137">
    <property type="term" value="F:NADH dehydrogenase (ubiquinone) activity"/>
    <property type="evidence" value="ECO:0007669"/>
    <property type="project" value="UniProtKB-UniRule"/>
</dbReference>
<keyword evidence="4" id="KW-1003">Cell membrane</keyword>
<keyword evidence="4" id="KW-0812">Transmembrane</keyword>
<keyword evidence="4" id="KW-1133">Transmembrane helix</keyword>
<evidence type="ECO:0000256" key="1">
    <source>
        <dbReference type="ARBA" id="ARBA00005698"/>
    </source>
</evidence>
<feature type="transmembrane region" description="Helical" evidence="4">
    <location>
        <begin position="52"/>
        <end position="78"/>
    </location>
</feature>
<proteinExistence type="inferred from homology"/>
<dbReference type="Pfam" id="PF00499">
    <property type="entry name" value="Oxidored_q3"/>
    <property type="match status" value="1"/>
</dbReference>
<evidence type="ECO:0000313" key="5">
    <source>
        <dbReference type="EMBL" id="QGO07329.1"/>
    </source>
</evidence>
<keyword evidence="5" id="KW-0560">Oxidoreductase</keyword>
<accession>A0A9Q6LVG1</accession>
<gene>
    <name evidence="5" type="primary">nuoJ</name>
    <name evidence="5" type="ORF">Psal009_03273</name>
</gene>
<evidence type="ECO:0000313" key="6">
    <source>
        <dbReference type="Proteomes" id="UP000422232"/>
    </source>
</evidence>
<feature type="transmembrane region" description="Helical" evidence="4">
    <location>
        <begin position="90"/>
        <end position="110"/>
    </location>
</feature>
<dbReference type="GO" id="GO:0016491">
    <property type="term" value="F:oxidoreductase activity"/>
    <property type="evidence" value="ECO:0007669"/>
    <property type="project" value="UniProtKB-KW"/>
</dbReference>
<comment type="subcellular location">
    <subcellularLocation>
        <location evidence="4">Cell membrane</location>
        <topology evidence="4">Multi-pass membrane protein</topology>
    </subcellularLocation>
</comment>
<dbReference type="RefSeq" id="WP_016209288.1">
    <property type="nucleotide sequence ID" value="NZ_CP012413.1"/>
</dbReference>
<dbReference type="Proteomes" id="UP000422232">
    <property type="component" value="Chromosome"/>
</dbReference>
<dbReference type="GO" id="GO:0005886">
    <property type="term" value="C:plasma membrane"/>
    <property type="evidence" value="ECO:0007669"/>
    <property type="project" value="UniProtKB-SubCell"/>
</dbReference>
<dbReference type="PANTHER" id="PTHR33269:SF17">
    <property type="entry name" value="NADH-UBIQUINONE OXIDOREDUCTASE CHAIN 6"/>
    <property type="match status" value="1"/>
</dbReference>
<dbReference type="NCBIfam" id="NF005164">
    <property type="entry name" value="PRK06638.1-4"/>
    <property type="match status" value="1"/>
</dbReference>
<keyword evidence="4" id="KW-0874">Quinone</keyword>
<dbReference type="PANTHER" id="PTHR33269">
    <property type="entry name" value="NADH-UBIQUINONE OXIDOREDUCTASE CHAIN 6"/>
    <property type="match status" value="1"/>
</dbReference>
<dbReference type="GO" id="GO:0048038">
    <property type="term" value="F:quinone binding"/>
    <property type="evidence" value="ECO:0007669"/>
    <property type="project" value="UniProtKB-UniRule"/>
</dbReference>
<dbReference type="GeneID" id="66742199"/>
<feature type="transmembrane region" description="Helical" evidence="4">
    <location>
        <begin position="30"/>
        <end position="46"/>
    </location>
</feature>
<evidence type="ECO:0000256" key="4">
    <source>
        <dbReference type="RuleBase" id="RU004429"/>
    </source>
</evidence>
<dbReference type="InterPro" id="IPR001457">
    <property type="entry name" value="NADH_UbQ/plastoQ_OxRdtase_su6"/>
</dbReference>